<dbReference type="STRING" id="633697.EubceDRAFT1_0115"/>
<dbReference type="AlphaFoldDB" id="I5AQA6"/>
<reference evidence="2 3" key="2">
    <citation type="submission" date="2012-02" db="EMBL/GenBank/DDBJ databases">
        <title>Improved High-Quality Draft sequence of Eubacterium cellulosolvens 6.</title>
        <authorList>
            <consortium name="US DOE Joint Genome Institute"/>
            <person name="Lucas S."/>
            <person name="Han J."/>
            <person name="Lapidus A."/>
            <person name="Cheng J.-F."/>
            <person name="Goodwin L."/>
            <person name="Pitluck S."/>
            <person name="Peters L."/>
            <person name="Mikhailova N."/>
            <person name="Gu W."/>
            <person name="Detter J.C."/>
            <person name="Han C."/>
            <person name="Tapia R."/>
            <person name="Land M."/>
            <person name="Hauser L."/>
            <person name="Kyrpides N."/>
            <person name="Ivanova N."/>
            <person name="Pagani I."/>
            <person name="Johnson E."/>
            <person name="Mukhopadhyay B."/>
            <person name="Anderson I."/>
            <person name="Woyke T."/>
        </authorList>
    </citation>
    <scope>NUCLEOTIDE SEQUENCE [LARGE SCALE GENOMIC DNA]</scope>
    <source>
        <strain evidence="2 3">6</strain>
    </source>
</reference>
<feature type="transmembrane region" description="Helical" evidence="1">
    <location>
        <begin position="97"/>
        <end position="120"/>
    </location>
</feature>
<keyword evidence="3" id="KW-1185">Reference proteome</keyword>
<feature type="transmembrane region" description="Helical" evidence="1">
    <location>
        <begin position="66"/>
        <end position="85"/>
    </location>
</feature>
<organism evidence="2 3">
    <name type="scientific">Eubacterium cellulosolvens (strain ATCC 43171 / JCM 9499 / 6)</name>
    <name type="common">Cillobacterium cellulosolvens</name>
    <dbReference type="NCBI Taxonomy" id="633697"/>
    <lineage>
        <taxon>Bacteria</taxon>
        <taxon>Bacillati</taxon>
        <taxon>Bacillota</taxon>
        <taxon>Clostridia</taxon>
        <taxon>Eubacteriales</taxon>
        <taxon>Eubacteriaceae</taxon>
        <taxon>Eubacterium</taxon>
    </lineage>
</organism>
<dbReference type="eggNOG" id="COG2244">
    <property type="taxonomic scope" value="Bacteria"/>
</dbReference>
<keyword evidence="1" id="KW-0472">Membrane</keyword>
<accession>I5AQA6</accession>
<reference evidence="2 3" key="1">
    <citation type="submission" date="2010-08" db="EMBL/GenBank/DDBJ databases">
        <authorList>
            <consortium name="US DOE Joint Genome Institute (JGI-PGF)"/>
            <person name="Lucas S."/>
            <person name="Copeland A."/>
            <person name="Lapidus A."/>
            <person name="Cheng J.-F."/>
            <person name="Bruce D."/>
            <person name="Goodwin L."/>
            <person name="Pitluck S."/>
            <person name="Land M.L."/>
            <person name="Hauser L."/>
            <person name="Chang Y.-J."/>
            <person name="Anderson I.J."/>
            <person name="Johnson E."/>
            <person name="Mulhopadhyay B."/>
            <person name="Kyrpides N."/>
            <person name="Woyke T.J."/>
        </authorList>
    </citation>
    <scope>NUCLEOTIDE SEQUENCE [LARGE SCALE GENOMIC DNA]</scope>
    <source>
        <strain evidence="2 3">6</strain>
    </source>
</reference>
<evidence type="ECO:0000313" key="3">
    <source>
        <dbReference type="Proteomes" id="UP000005753"/>
    </source>
</evidence>
<feature type="transmembrane region" description="Helical" evidence="1">
    <location>
        <begin position="158"/>
        <end position="178"/>
    </location>
</feature>
<evidence type="ECO:0000313" key="2">
    <source>
        <dbReference type="EMBL" id="EIM55979.1"/>
    </source>
</evidence>
<evidence type="ECO:0008006" key="4">
    <source>
        <dbReference type="Google" id="ProtNLM"/>
    </source>
</evidence>
<gene>
    <name evidence="2" type="ORF">EubceDRAFT1_0115</name>
</gene>
<keyword evidence="1" id="KW-1133">Transmembrane helix</keyword>
<proteinExistence type="predicted"/>
<evidence type="ECO:0000256" key="1">
    <source>
        <dbReference type="SAM" id="Phobius"/>
    </source>
</evidence>
<name>I5AQA6_EUBC6</name>
<dbReference type="EMBL" id="CM001487">
    <property type="protein sequence ID" value="EIM55979.1"/>
    <property type="molecule type" value="Genomic_DNA"/>
</dbReference>
<dbReference type="Proteomes" id="UP000005753">
    <property type="component" value="Chromosome"/>
</dbReference>
<protein>
    <recommendedName>
        <fullName evidence="4">Membrane protein involved in the export of O-antigen and teichoic acid</fullName>
    </recommendedName>
</protein>
<keyword evidence="1" id="KW-0812">Transmembrane</keyword>
<sequence>MPIATPVKRILGVEYLGLGSLYSSVLSVLCLSELGFSTAMVYNMYKPAAEGDVEKMDALRNFYRKVYRVIGVAIILLGLAFIPFLPGLIKDSYPADINLISLYLIYLANTSLSYFFYAYLSSLIVVHQREDINSVITAVVKIGLTASQIAALLVTRNYYWLALMMPVFTILNNLLIAWDPCTRYHEPHR</sequence>
<feature type="transmembrane region" description="Helical" evidence="1">
    <location>
        <begin position="132"/>
        <end position="152"/>
    </location>
</feature>
<feature type="transmembrane region" description="Helical" evidence="1">
    <location>
        <begin position="20"/>
        <end position="45"/>
    </location>
</feature>
<dbReference type="HOGENOM" id="CLU_1432571_0_0_9"/>